<name>A0A6G0U535_APHGL</name>
<dbReference type="AlphaFoldDB" id="A0A6G0U535"/>
<feature type="non-terminal residue" evidence="1">
    <location>
        <position position="1"/>
    </location>
</feature>
<dbReference type="Proteomes" id="UP000475862">
    <property type="component" value="Unassembled WGS sequence"/>
</dbReference>
<protein>
    <submittedName>
        <fullName evidence="1">Uncharacterized protein</fullName>
    </submittedName>
</protein>
<dbReference type="OrthoDB" id="10542771at2759"/>
<proteinExistence type="predicted"/>
<keyword evidence="2" id="KW-1185">Reference proteome</keyword>
<organism evidence="1 2">
    <name type="scientific">Aphis glycines</name>
    <name type="common">Soybean aphid</name>
    <dbReference type="NCBI Taxonomy" id="307491"/>
    <lineage>
        <taxon>Eukaryota</taxon>
        <taxon>Metazoa</taxon>
        <taxon>Ecdysozoa</taxon>
        <taxon>Arthropoda</taxon>
        <taxon>Hexapoda</taxon>
        <taxon>Insecta</taxon>
        <taxon>Pterygota</taxon>
        <taxon>Neoptera</taxon>
        <taxon>Paraneoptera</taxon>
        <taxon>Hemiptera</taxon>
        <taxon>Sternorrhyncha</taxon>
        <taxon>Aphidomorpha</taxon>
        <taxon>Aphidoidea</taxon>
        <taxon>Aphididae</taxon>
        <taxon>Aphidini</taxon>
        <taxon>Aphis</taxon>
        <taxon>Aphis</taxon>
    </lineage>
</organism>
<dbReference type="EMBL" id="VYZN01000008">
    <property type="protein sequence ID" value="KAE9543392.1"/>
    <property type="molecule type" value="Genomic_DNA"/>
</dbReference>
<sequence length="318" mass="38262">LCYSRKILIFRNFNDQEYYVRGSFLGICRSGYPTLNANLMLNCYPFSNYRLKSIEFYNLYSVNQFIDRTGVNYCLNYQYTFRIKLYKIDNSERIDECIDFTMIITSRNNASISNFGGGFRGKSDYPWCNIEVKNKHFPSIFKKIEKNKKQMTENGNFYAKPVFDRIDFFIWLIKNTTLSCPLVFLQVAIEKTRSIIIGKILSAFEFYIFTKSRNDNDLSSNDFKYFISRRYLKILPTTEIFNFYEKIFLAESKYLKMLHKWLKNYKNTYAQFFFLAFEVQILTKIRQNHEYLQIILLTNHFHSESFFVYNDTYHCIQI</sequence>
<comment type="caution">
    <text evidence="1">The sequence shown here is derived from an EMBL/GenBank/DDBJ whole genome shotgun (WGS) entry which is preliminary data.</text>
</comment>
<gene>
    <name evidence="1" type="ORF">AGLY_002192</name>
</gene>
<reference evidence="1 2" key="1">
    <citation type="submission" date="2019-08" db="EMBL/GenBank/DDBJ databases">
        <title>The genome of the soybean aphid Biotype 1, its phylome, world population structure and adaptation to the North American continent.</title>
        <authorList>
            <person name="Giordano R."/>
            <person name="Donthu R.K."/>
            <person name="Hernandez A.G."/>
            <person name="Wright C.L."/>
            <person name="Zimin A.V."/>
        </authorList>
    </citation>
    <scope>NUCLEOTIDE SEQUENCE [LARGE SCALE GENOMIC DNA]</scope>
    <source>
        <tissue evidence="1">Whole aphids</tissue>
    </source>
</reference>
<evidence type="ECO:0000313" key="1">
    <source>
        <dbReference type="EMBL" id="KAE9543392.1"/>
    </source>
</evidence>
<evidence type="ECO:0000313" key="2">
    <source>
        <dbReference type="Proteomes" id="UP000475862"/>
    </source>
</evidence>
<accession>A0A6G0U535</accession>